<evidence type="ECO:0000313" key="3">
    <source>
        <dbReference type="EMBL" id="PZP53907.1"/>
    </source>
</evidence>
<dbReference type="InterPro" id="IPR036188">
    <property type="entry name" value="FAD/NAD-bd_sf"/>
</dbReference>
<dbReference type="EMBL" id="QFOL01000007">
    <property type="protein sequence ID" value="PZP53907.1"/>
    <property type="molecule type" value="Genomic_DNA"/>
</dbReference>
<dbReference type="PANTHER" id="PTHR42949">
    <property type="entry name" value="ANAEROBIC GLYCEROL-3-PHOSPHATE DEHYDROGENASE SUBUNIT B"/>
    <property type="match status" value="1"/>
</dbReference>
<dbReference type="PANTHER" id="PTHR42949:SF3">
    <property type="entry name" value="ANAEROBIC GLYCEROL-3-PHOSPHATE DEHYDROGENASE SUBUNIT B"/>
    <property type="match status" value="1"/>
</dbReference>
<organism evidence="3 4">
    <name type="scientific">Agrobacterium fabrum</name>
    <dbReference type="NCBI Taxonomy" id="1176649"/>
    <lineage>
        <taxon>Bacteria</taxon>
        <taxon>Pseudomonadati</taxon>
        <taxon>Pseudomonadota</taxon>
        <taxon>Alphaproteobacteria</taxon>
        <taxon>Hyphomicrobiales</taxon>
        <taxon>Rhizobiaceae</taxon>
        <taxon>Rhizobium/Agrobacterium group</taxon>
        <taxon>Agrobacterium</taxon>
        <taxon>Agrobacterium tumefaciens complex</taxon>
    </lineage>
</organism>
<accession>A0A2W5FJH9</accession>
<reference evidence="3 4" key="1">
    <citation type="submission" date="2017-08" db="EMBL/GenBank/DDBJ databases">
        <title>Infants hospitalized years apart are colonized by the same room-sourced microbial strains.</title>
        <authorList>
            <person name="Brooks B."/>
            <person name="Olm M.R."/>
            <person name="Firek B.A."/>
            <person name="Baker R."/>
            <person name="Thomas B.C."/>
            <person name="Morowitz M.J."/>
            <person name="Banfield J.F."/>
        </authorList>
    </citation>
    <scope>NUCLEOTIDE SEQUENCE [LARGE SCALE GENOMIC DNA]</scope>
    <source>
        <strain evidence="3">S2_009_000_R2_73</strain>
    </source>
</reference>
<dbReference type="PRINTS" id="PR00368">
    <property type="entry name" value="FADPNR"/>
</dbReference>
<evidence type="ECO:0000313" key="4">
    <source>
        <dbReference type="Proteomes" id="UP000249769"/>
    </source>
</evidence>
<dbReference type="Pfam" id="PF07992">
    <property type="entry name" value="Pyr_redox_2"/>
    <property type="match status" value="1"/>
</dbReference>
<sequence length="406" mass="44131">MSQSDVIIIGGGPSGVAAAISMRKAGIEKVTLLEREQHLGGATRHCSHSPFGMLEFGRVYLGAAYGRRLEREVQKFGIDVRYGHSVARLGEDGELLVANFDGLQTIAAKRVLVTTGVRETTRAARLVSGDRPVGVLTTGTLQSYVAFHNMMPFKRPVIVGSELVTLSAVWTCLSHGARPVAVLEPRKQALVRAPLAWFPSLMGIPFHRSAEIVDILGRGRVEAVLVKRGETVETLECDGVLFSGGFIPESSLFMTSGLTVDWGSTGPAVDQHGRCENPHYFAAGNVLRAVETGGWAFREGRAVGEALAADMLRPVSAEAPVNVTFDAPIKLVVPNLIRSGTDLPGGLRDFQLRFQERVTGTLALCIDGRPVWQKRGLWRPESRTMVPRPDAVRHAQHVHFSFREEG</sequence>
<protein>
    <submittedName>
        <fullName evidence="3">Pyridine nucleotide-disulfide oxidoreductase</fullName>
    </submittedName>
</protein>
<feature type="domain" description="FAD/NAD(P)-binding" evidence="2">
    <location>
        <begin position="5"/>
        <end position="296"/>
    </location>
</feature>
<dbReference type="GO" id="GO:0016491">
    <property type="term" value="F:oxidoreductase activity"/>
    <property type="evidence" value="ECO:0007669"/>
    <property type="project" value="UniProtKB-KW"/>
</dbReference>
<gene>
    <name evidence="3" type="ORF">DI595_01825</name>
</gene>
<keyword evidence="1" id="KW-0560">Oxidoreductase</keyword>
<comment type="caution">
    <text evidence="3">The sequence shown here is derived from an EMBL/GenBank/DDBJ whole genome shotgun (WGS) entry which is preliminary data.</text>
</comment>
<proteinExistence type="predicted"/>
<dbReference type="InterPro" id="IPR023753">
    <property type="entry name" value="FAD/NAD-binding_dom"/>
</dbReference>
<dbReference type="SUPFAM" id="SSF51905">
    <property type="entry name" value="FAD/NAD(P)-binding domain"/>
    <property type="match status" value="1"/>
</dbReference>
<evidence type="ECO:0000259" key="2">
    <source>
        <dbReference type="Pfam" id="PF07992"/>
    </source>
</evidence>
<dbReference type="AlphaFoldDB" id="A0A2W5FJH9"/>
<name>A0A2W5FJH9_9HYPH</name>
<dbReference type="PRINTS" id="PR00469">
    <property type="entry name" value="PNDRDTASEII"/>
</dbReference>
<dbReference type="Gene3D" id="3.50.50.60">
    <property type="entry name" value="FAD/NAD(P)-binding domain"/>
    <property type="match status" value="2"/>
</dbReference>
<dbReference type="InterPro" id="IPR051691">
    <property type="entry name" value="Metab_Enz_Cyan_OpOx_G3PDH"/>
</dbReference>
<evidence type="ECO:0000256" key="1">
    <source>
        <dbReference type="ARBA" id="ARBA00023002"/>
    </source>
</evidence>
<dbReference type="Proteomes" id="UP000249769">
    <property type="component" value="Unassembled WGS sequence"/>
</dbReference>